<accession>A0A6A0HA08</accession>
<evidence type="ECO:0000256" key="3">
    <source>
        <dbReference type="ARBA" id="ARBA00022737"/>
    </source>
</evidence>
<dbReference type="GO" id="GO:0008013">
    <property type="term" value="F:beta-catenin binding"/>
    <property type="evidence" value="ECO:0007669"/>
    <property type="project" value="TreeGrafter"/>
</dbReference>
<keyword evidence="8" id="KW-0325">Glycoprotein</keyword>
<comment type="caution">
    <text evidence="11">The sequence shown here is derived from an EMBL/GenBank/DDBJ whole genome shotgun (WGS) entry which is preliminary data.</text>
</comment>
<keyword evidence="6" id="KW-1133">Transmembrane helix</keyword>
<dbReference type="GO" id="GO:0016477">
    <property type="term" value="P:cell migration"/>
    <property type="evidence" value="ECO:0007669"/>
    <property type="project" value="TreeGrafter"/>
</dbReference>
<dbReference type="InterPro" id="IPR039808">
    <property type="entry name" value="Cadherin"/>
</dbReference>
<keyword evidence="5" id="KW-0130">Cell adhesion</keyword>
<dbReference type="PRINTS" id="PR00205">
    <property type="entry name" value="CADHERIN"/>
</dbReference>
<dbReference type="AlphaFoldDB" id="A0A6A0HA08"/>
<feature type="domain" description="Cadherin" evidence="10">
    <location>
        <begin position="10"/>
        <end position="116"/>
    </location>
</feature>
<dbReference type="PROSITE" id="PS50268">
    <property type="entry name" value="CADHERIN_2"/>
    <property type="match status" value="2"/>
</dbReference>
<reference evidence="11" key="2">
    <citation type="journal article" date="2018" name="Environ. Sci. Technol.">
        <title>The Toxicogenome of Hyalella azteca: A Model for Sediment Ecotoxicology and Evolutionary Toxicology.</title>
        <authorList>
            <person name="Poynton H.C."/>
            <person name="Hasenbein S."/>
            <person name="Benoit J.B."/>
            <person name="Sepulveda M.S."/>
            <person name="Poelchau M.F."/>
            <person name="Hughes D.S.T."/>
            <person name="Murali S.C."/>
            <person name="Chen S."/>
            <person name="Glastad K.M."/>
            <person name="Goodisman M.A.D."/>
            <person name="Werren J.H."/>
            <person name="Vineis J.H."/>
            <person name="Bowen J.L."/>
            <person name="Friedrich M."/>
            <person name="Jones J."/>
            <person name="Robertson H.M."/>
            <person name="Feyereisen R."/>
            <person name="Mechler-Hickson A."/>
            <person name="Mathers N."/>
            <person name="Lee C.E."/>
            <person name="Colbourne J.K."/>
            <person name="Biales A."/>
            <person name="Johnston J.S."/>
            <person name="Wellborn G.A."/>
            <person name="Rosendale A.J."/>
            <person name="Cridge A.G."/>
            <person name="Munoz-Torres M.C."/>
            <person name="Bain P.A."/>
            <person name="Manny A.R."/>
            <person name="Major K.M."/>
            <person name="Lambert F.N."/>
            <person name="Vulpe C.D."/>
            <person name="Tuck P."/>
            <person name="Blalock B.J."/>
            <person name="Lin Y.Y."/>
            <person name="Smith M.E."/>
            <person name="Ochoa-Acuna H."/>
            <person name="Chen M.M."/>
            <person name="Childers C.P."/>
            <person name="Qu J."/>
            <person name="Dugan S."/>
            <person name="Lee S.L."/>
            <person name="Chao H."/>
            <person name="Dinh H."/>
            <person name="Han Y."/>
            <person name="Doddapaneni H."/>
            <person name="Worley K.C."/>
            <person name="Muzny D.M."/>
            <person name="Gibbs R.A."/>
            <person name="Richards S."/>
        </authorList>
    </citation>
    <scope>NUCLEOTIDE SEQUENCE</scope>
    <source>
        <strain evidence="11">HAZT.00-mixed</strain>
        <tissue evidence="11">Whole organism</tissue>
    </source>
</reference>
<evidence type="ECO:0000256" key="8">
    <source>
        <dbReference type="ARBA" id="ARBA00023180"/>
    </source>
</evidence>
<dbReference type="SMART" id="SM00112">
    <property type="entry name" value="CA"/>
    <property type="match status" value="2"/>
</dbReference>
<dbReference type="GO" id="GO:0005509">
    <property type="term" value="F:calcium ion binding"/>
    <property type="evidence" value="ECO:0007669"/>
    <property type="project" value="UniProtKB-UniRule"/>
</dbReference>
<evidence type="ECO:0000256" key="5">
    <source>
        <dbReference type="ARBA" id="ARBA00022889"/>
    </source>
</evidence>
<organism evidence="11">
    <name type="scientific">Hyalella azteca</name>
    <name type="common">Amphipod</name>
    <dbReference type="NCBI Taxonomy" id="294128"/>
    <lineage>
        <taxon>Eukaryota</taxon>
        <taxon>Metazoa</taxon>
        <taxon>Ecdysozoa</taxon>
        <taxon>Arthropoda</taxon>
        <taxon>Crustacea</taxon>
        <taxon>Multicrustacea</taxon>
        <taxon>Malacostraca</taxon>
        <taxon>Eumalacostraca</taxon>
        <taxon>Peracarida</taxon>
        <taxon>Amphipoda</taxon>
        <taxon>Senticaudata</taxon>
        <taxon>Talitrida</taxon>
        <taxon>Talitroidea</taxon>
        <taxon>Hyalellidae</taxon>
        <taxon>Hyalella</taxon>
    </lineage>
</organism>
<dbReference type="Gene3D" id="2.60.40.60">
    <property type="entry name" value="Cadherins"/>
    <property type="match status" value="2"/>
</dbReference>
<gene>
    <name evidence="11" type="ORF">HAZT_HAZT006604</name>
</gene>
<evidence type="ECO:0000256" key="1">
    <source>
        <dbReference type="ARBA" id="ARBA00004370"/>
    </source>
</evidence>
<evidence type="ECO:0000256" key="7">
    <source>
        <dbReference type="ARBA" id="ARBA00023136"/>
    </source>
</evidence>
<evidence type="ECO:0000313" key="11">
    <source>
        <dbReference type="EMBL" id="KAA0202542.1"/>
    </source>
</evidence>
<reference evidence="11" key="1">
    <citation type="submission" date="2014-08" db="EMBL/GenBank/DDBJ databases">
        <authorList>
            <person name="Murali S."/>
            <person name="Richards S."/>
            <person name="Bandaranaike D."/>
            <person name="Bellair M."/>
            <person name="Blankenburg K."/>
            <person name="Chao H."/>
            <person name="Dinh H."/>
            <person name="Doddapaneni H."/>
            <person name="Dugan-Rocha S."/>
            <person name="Elkadiri S."/>
            <person name="Gnanaolivu R."/>
            <person name="Hughes D."/>
            <person name="Lee S."/>
            <person name="Li M."/>
            <person name="Ming W."/>
            <person name="Munidasa M."/>
            <person name="Muniz J."/>
            <person name="Nguyen L."/>
            <person name="Osuji N."/>
            <person name="Pu L.-L."/>
            <person name="Puazo M."/>
            <person name="Skinner E."/>
            <person name="Qu C."/>
            <person name="Quiroz J."/>
            <person name="Raj R."/>
            <person name="Weissenberger G."/>
            <person name="Xin Y."/>
            <person name="Zou X."/>
            <person name="Han Y."/>
            <person name="Worley K."/>
            <person name="Muzny D."/>
            <person name="Gibbs R."/>
        </authorList>
    </citation>
    <scope>NUCLEOTIDE SEQUENCE</scope>
    <source>
        <strain evidence="11">HAZT.00-mixed</strain>
        <tissue evidence="11">Whole organism</tissue>
    </source>
</reference>
<dbReference type="FunFam" id="2.60.40.60:FF:000116">
    <property type="entry name" value="Dachsous cadherin-related 2"/>
    <property type="match status" value="1"/>
</dbReference>
<dbReference type="EMBL" id="JQDR03003386">
    <property type="protein sequence ID" value="KAA0202542.1"/>
    <property type="molecule type" value="Genomic_DNA"/>
</dbReference>
<dbReference type="PANTHER" id="PTHR24027:SF438">
    <property type="entry name" value="CADHERIN 23"/>
    <property type="match status" value="1"/>
</dbReference>
<dbReference type="GO" id="GO:0007156">
    <property type="term" value="P:homophilic cell adhesion via plasma membrane adhesion molecules"/>
    <property type="evidence" value="ECO:0007669"/>
    <property type="project" value="InterPro"/>
</dbReference>
<keyword evidence="2" id="KW-0812">Transmembrane</keyword>
<dbReference type="InterPro" id="IPR020894">
    <property type="entry name" value="Cadherin_CS"/>
</dbReference>
<evidence type="ECO:0000259" key="10">
    <source>
        <dbReference type="PROSITE" id="PS50268"/>
    </source>
</evidence>
<evidence type="ECO:0000256" key="6">
    <source>
        <dbReference type="ARBA" id="ARBA00022989"/>
    </source>
</evidence>
<dbReference type="InterPro" id="IPR002126">
    <property type="entry name" value="Cadherin-like_dom"/>
</dbReference>
<dbReference type="PROSITE" id="PS00232">
    <property type="entry name" value="CADHERIN_1"/>
    <property type="match status" value="1"/>
</dbReference>
<dbReference type="Pfam" id="PF00028">
    <property type="entry name" value="Cadherin"/>
    <property type="match status" value="2"/>
</dbReference>
<protein>
    <recommendedName>
        <fullName evidence="10">Cadherin domain-containing protein</fullName>
    </recommendedName>
</protein>
<proteinExistence type="predicted"/>
<dbReference type="PANTHER" id="PTHR24027">
    <property type="entry name" value="CADHERIN-23"/>
    <property type="match status" value="1"/>
</dbReference>
<keyword evidence="3" id="KW-0677">Repeat</keyword>
<evidence type="ECO:0000256" key="9">
    <source>
        <dbReference type="PROSITE-ProRule" id="PRU00043"/>
    </source>
</evidence>
<dbReference type="GO" id="GO:0045296">
    <property type="term" value="F:cadherin binding"/>
    <property type="evidence" value="ECO:0007669"/>
    <property type="project" value="TreeGrafter"/>
</dbReference>
<feature type="domain" description="Cadherin" evidence="10">
    <location>
        <begin position="117"/>
        <end position="221"/>
    </location>
</feature>
<evidence type="ECO:0000256" key="4">
    <source>
        <dbReference type="ARBA" id="ARBA00022837"/>
    </source>
</evidence>
<dbReference type="CDD" id="cd11304">
    <property type="entry name" value="Cadherin_repeat"/>
    <property type="match status" value="2"/>
</dbReference>
<comment type="subcellular location">
    <subcellularLocation>
        <location evidence="1">Membrane</location>
    </subcellularLocation>
</comment>
<dbReference type="SUPFAM" id="SSF49313">
    <property type="entry name" value="Cadherin-like"/>
    <property type="match status" value="2"/>
</dbReference>
<sequence length="294" mass="32398">MSNPERPRFIRPRYQVDISESTKPGVAVLALEANRDNSASELLYKVEGVYHPNDLDHFAVQPSTGELILAQSLDREVRHQHVLLISVTNQKDARRKKDYCHVFIQVLDHNDHAPQFSSAVYNASVSETAVVGSRIVQLWATDKDHGANGLLVYSIASGNIDGAIGIDPESGLVFLQRTLERRQISNLVLSIRASDQGSPPLHSFTTVRIAIHRPKEAQPRFLRSSTVLEVSEAARVGDYIGVLQVDCPDGLQFTLDKNLRALDGRAPVLCLGDDVSTQSINGHKAREALLSVLI</sequence>
<dbReference type="GO" id="GO:0016342">
    <property type="term" value="C:catenin complex"/>
    <property type="evidence" value="ECO:0007669"/>
    <property type="project" value="TreeGrafter"/>
</dbReference>
<reference evidence="11" key="3">
    <citation type="submission" date="2019-06" db="EMBL/GenBank/DDBJ databases">
        <authorList>
            <person name="Poynton C."/>
            <person name="Hasenbein S."/>
            <person name="Benoit J.B."/>
            <person name="Sepulveda M.S."/>
            <person name="Poelchau M.F."/>
            <person name="Murali S.C."/>
            <person name="Chen S."/>
            <person name="Glastad K.M."/>
            <person name="Werren J.H."/>
            <person name="Vineis J.H."/>
            <person name="Bowen J.L."/>
            <person name="Friedrich M."/>
            <person name="Jones J."/>
            <person name="Robertson H.M."/>
            <person name="Feyereisen R."/>
            <person name="Mechler-Hickson A."/>
            <person name="Mathers N."/>
            <person name="Lee C.E."/>
            <person name="Colbourne J.K."/>
            <person name="Biales A."/>
            <person name="Johnston J.S."/>
            <person name="Wellborn G.A."/>
            <person name="Rosendale A.J."/>
            <person name="Cridge A.G."/>
            <person name="Munoz-Torres M.C."/>
            <person name="Bain P.A."/>
            <person name="Manny A.R."/>
            <person name="Major K.M."/>
            <person name="Lambert F.N."/>
            <person name="Vulpe C.D."/>
            <person name="Tuck P."/>
            <person name="Blalock B.J."/>
            <person name="Lin Y.-Y."/>
            <person name="Smith M.E."/>
            <person name="Ochoa-Acuna H."/>
            <person name="Chen M.-J.M."/>
            <person name="Childers C.P."/>
            <person name="Qu J."/>
            <person name="Dugan S."/>
            <person name="Lee S.L."/>
            <person name="Chao H."/>
            <person name="Dinh H."/>
            <person name="Han Y."/>
            <person name="Doddapaneni H."/>
            <person name="Worley K.C."/>
            <person name="Muzny D.M."/>
            <person name="Gibbs R.A."/>
            <person name="Richards S."/>
        </authorList>
    </citation>
    <scope>NUCLEOTIDE SEQUENCE</scope>
    <source>
        <strain evidence="11">HAZT.00-mixed</strain>
        <tissue evidence="11">Whole organism</tissue>
    </source>
</reference>
<evidence type="ECO:0000256" key="2">
    <source>
        <dbReference type="ARBA" id="ARBA00022692"/>
    </source>
</evidence>
<dbReference type="Proteomes" id="UP000711488">
    <property type="component" value="Unassembled WGS sequence"/>
</dbReference>
<dbReference type="InterPro" id="IPR015919">
    <property type="entry name" value="Cadherin-like_sf"/>
</dbReference>
<keyword evidence="4 9" id="KW-0106">Calcium</keyword>
<name>A0A6A0HA08_HYAAZ</name>
<keyword evidence="7" id="KW-0472">Membrane</keyword>